<dbReference type="EMBL" id="WIXP02000002">
    <property type="protein sequence ID" value="KAF6215646.1"/>
    <property type="molecule type" value="Genomic_DNA"/>
</dbReference>
<reference evidence="2" key="1">
    <citation type="journal article" date="2021" name="Mol. Ecol. Resour.">
        <title>Apolygus lucorum genome provides insights into omnivorousness and mesophyll feeding.</title>
        <authorList>
            <person name="Liu Y."/>
            <person name="Liu H."/>
            <person name="Wang H."/>
            <person name="Huang T."/>
            <person name="Liu B."/>
            <person name="Yang B."/>
            <person name="Yin L."/>
            <person name="Li B."/>
            <person name="Zhang Y."/>
            <person name="Zhang S."/>
            <person name="Jiang F."/>
            <person name="Zhang X."/>
            <person name="Ren Y."/>
            <person name="Wang B."/>
            <person name="Wang S."/>
            <person name="Lu Y."/>
            <person name="Wu K."/>
            <person name="Fan W."/>
            <person name="Wang G."/>
        </authorList>
    </citation>
    <scope>NUCLEOTIDE SEQUENCE</scope>
    <source>
        <strain evidence="2">12Hb</strain>
    </source>
</reference>
<protein>
    <recommendedName>
        <fullName evidence="1">Methyltransferase domain-containing protein</fullName>
    </recommendedName>
</protein>
<name>A0A8S9Y5L9_APOLU</name>
<dbReference type="InterPro" id="IPR025714">
    <property type="entry name" value="Methyltranfer_dom"/>
</dbReference>
<comment type="caution">
    <text evidence="2">The sequence shown here is derived from an EMBL/GenBank/DDBJ whole genome shotgun (WGS) entry which is preliminary data.</text>
</comment>
<dbReference type="SUPFAM" id="SSF53335">
    <property type="entry name" value="S-adenosyl-L-methionine-dependent methyltransferases"/>
    <property type="match status" value="1"/>
</dbReference>
<dbReference type="PANTHER" id="PTHR43861:SF1">
    <property type="entry name" value="TRANS-ACONITATE 2-METHYLTRANSFERASE"/>
    <property type="match status" value="1"/>
</dbReference>
<feature type="domain" description="Methyltransferase" evidence="1">
    <location>
        <begin position="73"/>
        <end position="198"/>
    </location>
</feature>
<dbReference type="Proteomes" id="UP000466442">
    <property type="component" value="Unassembled WGS sequence"/>
</dbReference>
<sequence length="311" mass="36426">MSVISRRLSVALFVGVARTATKSFLRINQDFGHEQNRNRMFNPTLYVKQNQLQRRDVGLVLQDMIHRLQWNQEEHILDVGCGPGDITTSVLSNYLPDDVKIVGCDISENMIKYAQQTFESKRFSFKQLDVGNSNIWMNWEEESFDKIFSFYCLHWVKDLKQAAENMNTLLKKGGELITFTPVSHPFFELFKKIYNDPKWREQMKVMKTYDALFRGFDHQQYVETLKACGFEILSAEVREWSYSHASMEQFLEYLESVNPFVKRVNIDKAKELIEDCAAILLEAGHLKKKKNDNVVHEYTTLTVHARKLFQV</sequence>
<dbReference type="OrthoDB" id="66144at2759"/>
<accession>A0A8S9Y5L9</accession>
<gene>
    <name evidence="2" type="ORF">GE061_010402</name>
</gene>
<dbReference type="PANTHER" id="PTHR43861">
    <property type="entry name" value="TRANS-ACONITATE 2-METHYLTRANSFERASE-RELATED"/>
    <property type="match status" value="1"/>
</dbReference>
<dbReference type="CDD" id="cd02440">
    <property type="entry name" value="AdoMet_MTases"/>
    <property type="match status" value="1"/>
</dbReference>
<evidence type="ECO:0000259" key="1">
    <source>
        <dbReference type="Pfam" id="PF13847"/>
    </source>
</evidence>
<dbReference type="AlphaFoldDB" id="A0A8S9Y5L9"/>
<evidence type="ECO:0000313" key="3">
    <source>
        <dbReference type="Proteomes" id="UP000466442"/>
    </source>
</evidence>
<dbReference type="Gene3D" id="3.40.50.150">
    <property type="entry name" value="Vaccinia Virus protein VP39"/>
    <property type="match status" value="1"/>
</dbReference>
<organism evidence="2 3">
    <name type="scientific">Apolygus lucorum</name>
    <name type="common">Small green plant bug</name>
    <name type="synonym">Lygocoris lucorum</name>
    <dbReference type="NCBI Taxonomy" id="248454"/>
    <lineage>
        <taxon>Eukaryota</taxon>
        <taxon>Metazoa</taxon>
        <taxon>Ecdysozoa</taxon>
        <taxon>Arthropoda</taxon>
        <taxon>Hexapoda</taxon>
        <taxon>Insecta</taxon>
        <taxon>Pterygota</taxon>
        <taxon>Neoptera</taxon>
        <taxon>Paraneoptera</taxon>
        <taxon>Hemiptera</taxon>
        <taxon>Heteroptera</taxon>
        <taxon>Panheteroptera</taxon>
        <taxon>Cimicomorpha</taxon>
        <taxon>Miridae</taxon>
        <taxon>Mirini</taxon>
        <taxon>Apolygus</taxon>
    </lineage>
</organism>
<dbReference type="InterPro" id="IPR029063">
    <property type="entry name" value="SAM-dependent_MTases_sf"/>
</dbReference>
<evidence type="ECO:0000313" key="2">
    <source>
        <dbReference type="EMBL" id="KAF6215646.1"/>
    </source>
</evidence>
<dbReference type="Pfam" id="PF13847">
    <property type="entry name" value="Methyltransf_31"/>
    <property type="match status" value="1"/>
</dbReference>
<proteinExistence type="predicted"/>
<keyword evidence="3" id="KW-1185">Reference proteome</keyword>